<dbReference type="RefSeq" id="WP_047007381.1">
    <property type="nucleotide sequence ID" value="NZ_CP018097.1"/>
</dbReference>
<dbReference type="EMBL" id="LBHC01000002">
    <property type="protein sequence ID" value="KLE32033.1"/>
    <property type="molecule type" value="Genomic_DNA"/>
</dbReference>
<keyword evidence="3" id="KW-1185">Reference proteome</keyword>
<dbReference type="GO" id="GO:0008410">
    <property type="term" value="F:CoA-transferase activity"/>
    <property type="evidence" value="ECO:0007669"/>
    <property type="project" value="TreeGrafter"/>
</dbReference>
<dbReference type="KEGG" id="egn:BMF35_a1283"/>
<dbReference type="InterPro" id="IPR023606">
    <property type="entry name" value="CoA-Trfase_III_dom_1_sf"/>
</dbReference>
<dbReference type="Pfam" id="PF02515">
    <property type="entry name" value="CoA_transf_3"/>
    <property type="match status" value="1"/>
</dbReference>
<evidence type="ECO:0000313" key="3">
    <source>
        <dbReference type="Proteomes" id="UP000053070"/>
    </source>
</evidence>
<accession>A0A0G9MRT4</accession>
<dbReference type="PANTHER" id="PTHR48207:SF3">
    <property type="entry name" value="SUCCINATE--HYDROXYMETHYLGLUTARATE COA-TRANSFERASE"/>
    <property type="match status" value="1"/>
</dbReference>
<dbReference type="PATRIC" id="fig|502682.8.peg.2335"/>
<protein>
    <submittedName>
        <fullName evidence="2">CoA-transferase</fullName>
    </submittedName>
</protein>
<dbReference type="Gene3D" id="3.30.1540.10">
    <property type="entry name" value="formyl-coa transferase, domain 3"/>
    <property type="match status" value="1"/>
</dbReference>
<reference evidence="2 3" key="1">
    <citation type="submission" date="2015-04" db="EMBL/GenBank/DDBJ databases">
        <title>The draft genome sequence of Erythrobacr gangjinensis K7-2.</title>
        <authorList>
            <person name="Zhuang L."/>
            <person name="Liu Y."/>
            <person name="Shao Z."/>
        </authorList>
    </citation>
    <scope>NUCLEOTIDE SEQUENCE [LARGE SCALE GENOMIC DNA]</scope>
    <source>
        <strain evidence="2 3">K7-2</strain>
    </source>
</reference>
<dbReference type="OrthoDB" id="5720311at2"/>
<evidence type="ECO:0000313" key="2">
    <source>
        <dbReference type="EMBL" id="KLE32033.1"/>
    </source>
</evidence>
<name>A0A0G9MRT4_9SPHN</name>
<dbReference type="InterPro" id="IPR003673">
    <property type="entry name" value="CoA-Trfase_fam_III"/>
</dbReference>
<dbReference type="AlphaFoldDB" id="A0A0G9MRT4"/>
<gene>
    <name evidence="2" type="ORF">AAW01_11445</name>
</gene>
<dbReference type="STRING" id="502682.BMF35_a1283"/>
<dbReference type="PANTHER" id="PTHR48207">
    <property type="entry name" value="SUCCINATE--HYDROXYMETHYLGLUTARATE COA-TRANSFERASE"/>
    <property type="match status" value="1"/>
</dbReference>
<dbReference type="Proteomes" id="UP000053070">
    <property type="component" value="Unassembled WGS sequence"/>
</dbReference>
<organism evidence="2 3">
    <name type="scientific">Aurantiacibacter gangjinensis</name>
    <dbReference type="NCBI Taxonomy" id="502682"/>
    <lineage>
        <taxon>Bacteria</taxon>
        <taxon>Pseudomonadati</taxon>
        <taxon>Pseudomonadota</taxon>
        <taxon>Alphaproteobacteria</taxon>
        <taxon>Sphingomonadales</taxon>
        <taxon>Erythrobacteraceae</taxon>
        <taxon>Aurantiacibacter</taxon>
    </lineage>
</organism>
<proteinExistence type="predicted"/>
<dbReference type="InterPro" id="IPR044855">
    <property type="entry name" value="CoA-Trfase_III_dom3_sf"/>
</dbReference>
<dbReference type="InterPro" id="IPR050483">
    <property type="entry name" value="CoA-transferase_III_domain"/>
</dbReference>
<evidence type="ECO:0000256" key="1">
    <source>
        <dbReference type="ARBA" id="ARBA00022679"/>
    </source>
</evidence>
<dbReference type="Gene3D" id="3.40.50.10540">
    <property type="entry name" value="Crotonobetainyl-coa:carnitine coa-transferase, domain 1"/>
    <property type="match status" value="1"/>
</dbReference>
<sequence length="402" mass="44123">MTADLPLKGFRILSAEQYGAGPYGTMHLAQMGADVIKIEPPRRNGKGGGDTARAVGPHFLRDGESLYFQSFNYNKRSLTLDLRTEQGQAVLHSLVAESHAVANNMRGDLPAKLGLDYASLRDINPAVVCAHLSAYGRDNARAKWPGYDYLVQAEAGYCQMTGEPGGEPQRMGLSMVDFMTGCIFTIGLLAALLDAQRSGRGRDVDTDLYSAGLHQTSYPALWYINEGDETQRTPRSAHPTATPSQMFKAKDGWMFVMCQLPKFWDILCERIGREDLLADKRFTTNADRLANRDALTELLDAHFETQPMAHWQELLGGHVPVAPVYELSDALDNPWAHEVGMRQTIAHPDKAAMHTLASPIRLDGQRLENRAAPLLGADTDAILAEVGYDEDAIAALREGGIV</sequence>
<dbReference type="SUPFAM" id="SSF89796">
    <property type="entry name" value="CoA-transferase family III (CaiB/BaiF)"/>
    <property type="match status" value="1"/>
</dbReference>
<comment type="caution">
    <text evidence="2">The sequence shown here is derived from an EMBL/GenBank/DDBJ whole genome shotgun (WGS) entry which is preliminary data.</text>
</comment>
<keyword evidence="1 2" id="KW-0808">Transferase</keyword>